<evidence type="ECO:0008006" key="5">
    <source>
        <dbReference type="Google" id="ProtNLM"/>
    </source>
</evidence>
<dbReference type="InterPro" id="IPR043993">
    <property type="entry name" value="T4SS_pilin"/>
</dbReference>
<feature type="transmembrane region" description="Helical" evidence="1">
    <location>
        <begin position="88"/>
        <end position="106"/>
    </location>
</feature>
<feature type="chain" id="PRO_5009225777" description="TrbC/VIRB2 family protein" evidence="2">
    <location>
        <begin position="24"/>
        <end position="128"/>
    </location>
</feature>
<accession>A0A1F6XDW1</accession>
<feature type="signal peptide" evidence="2">
    <location>
        <begin position="1"/>
        <end position="23"/>
    </location>
</feature>
<sequence>MKNKIIVLFLGLALAMMPVLASAQVTGEFIGCAGIPLGTLEGILCKVGDILNLIVPILIALAVVIFIWGVITYVVGGDEEAKKKGRQRMIWGIIGIAVIVALWGLVRVLTNTFGVGNIENINFPTTPY</sequence>
<dbReference type="EMBL" id="MFVH01000016">
    <property type="protein sequence ID" value="OGI92188.1"/>
    <property type="molecule type" value="Genomic_DNA"/>
</dbReference>
<keyword evidence="1" id="KW-1133">Transmembrane helix</keyword>
<gene>
    <name evidence="3" type="ORF">A2933_01300</name>
</gene>
<dbReference type="AlphaFoldDB" id="A0A1F6XDW1"/>
<protein>
    <recommendedName>
        <fullName evidence="5">TrbC/VIRB2 family protein</fullName>
    </recommendedName>
</protein>
<keyword evidence="1" id="KW-0472">Membrane</keyword>
<dbReference type="Proteomes" id="UP000179381">
    <property type="component" value="Unassembled WGS sequence"/>
</dbReference>
<dbReference type="Pfam" id="PF18895">
    <property type="entry name" value="T4SS_pilin"/>
    <property type="match status" value="1"/>
</dbReference>
<comment type="caution">
    <text evidence="3">The sequence shown here is derived from an EMBL/GenBank/DDBJ whole genome shotgun (WGS) entry which is preliminary data.</text>
</comment>
<evidence type="ECO:0000313" key="3">
    <source>
        <dbReference type="EMBL" id="OGI92188.1"/>
    </source>
</evidence>
<keyword evidence="1" id="KW-0812">Transmembrane</keyword>
<reference evidence="3 4" key="1">
    <citation type="journal article" date="2016" name="Nat. Commun.">
        <title>Thousands of microbial genomes shed light on interconnected biogeochemical processes in an aquifer system.</title>
        <authorList>
            <person name="Anantharaman K."/>
            <person name="Brown C.T."/>
            <person name="Hug L.A."/>
            <person name="Sharon I."/>
            <person name="Castelle C.J."/>
            <person name="Probst A.J."/>
            <person name="Thomas B.C."/>
            <person name="Singh A."/>
            <person name="Wilkins M.J."/>
            <person name="Karaoz U."/>
            <person name="Brodie E.L."/>
            <person name="Williams K.H."/>
            <person name="Hubbard S.S."/>
            <person name="Banfield J.F."/>
        </authorList>
    </citation>
    <scope>NUCLEOTIDE SEQUENCE [LARGE SCALE GENOMIC DNA]</scope>
</reference>
<proteinExistence type="predicted"/>
<evidence type="ECO:0000256" key="2">
    <source>
        <dbReference type="SAM" id="SignalP"/>
    </source>
</evidence>
<name>A0A1F6XDW1_9BACT</name>
<evidence type="ECO:0000256" key="1">
    <source>
        <dbReference type="SAM" id="Phobius"/>
    </source>
</evidence>
<organism evidence="3 4">
    <name type="scientific">Candidatus Nomurabacteria bacterium RIFCSPLOWO2_01_FULL_46_18</name>
    <dbReference type="NCBI Taxonomy" id="1801783"/>
    <lineage>
        <taxon>Bacteria</taxon>
        <taxon>Candidatus Nomuraibacteriota</taxon>
    </lineage>
</organism>
<feature type="transmembrane region" description="Helical" evidence="1">
    <location>
        <begin position="53"/>
        <end position="76"/>
    </location>
</feature>
<keyword evidence="2" id="KW-0732">Signal</keyword>
<evidence type="ECO:0000313" key="4">
    <source>
        <dbReference type="Proteomes" id="UP000179381"/>
    </source>
</evidence>